<dbReference type="EC" id="1.2.1.10" evidence="1"/>
<comment type="caution">
    <text evidence="1">Lacks conserved residue(s) required for the propagation of feature annotation.</text>
</comment>
<feature type="binding site" evidence="1">
    <location>
        <position position="270"/>
    </location>
    <ligand>
        <name>NAD(+)</name>
        <dbReference type="ChEBI" id="CHEBI:57540"/>
    </ligand>
</feature>
<dbReference type="NCBIfam" id="TIGR03215">
    <property type="entry name" value="ac_ald_DH_ac"/>
    <property type="match status" value="1"/>
</dbReference>
<organism evidence="3 4">
    <name type="scientific">Candidatus Ryanbacteria bacterium CG10_big_fil_rev_8_21_14_0_10_43_42</name>
    <dbReference type="NCBI Taxonomy" id="1974864"/>
    <lineage>
        <taxon>Bacteria</taxon>
        <taxon>Candidatus Ryaniibacteriota</taxon>
    </lineage>
</organism>
<feature type="binding site" evidence="1">
    <location>
        <begin position="13"/>
        <end position="16"/>
    </location>
    <ligand>
        <name>NAD(+)</name>
        <dbReference type="ChEBI" id="CHEBI:57540"/>
    </ligand>
</feature>
<evidence type="ECO:0000313" key="3">
    <source>
        <dbReference type="EMBL" id="PJE64616.1"/>
    </source>
</evidence>
<comment type="caution">
    <text evidence="3">The sequence shown here is derived from an EMBL/GenBank/DDBJ whole genome shotgun (WGS) entry which is preliminary data.</text>
</comment>
<comment type="catalytic activity">
    <reaction evidence="1">
        <text>acetaldehyde + NAD(+) + CoA = acetyl-CoA + NADH + H(+)</text>
        <dbReference type="Rhea" id="RHEA:23288"/>
        <dbReference type="ChEBI" id="CHEBI:15343"/>
        <dbReference type="ChEBI" id="CHEBI:15378"/>
        <dbReference type="ChEBI" id="CHEBI:57287"/>
        <dbReference type="ChEBI" id="CHEBI:57288"/>
        <dbReference type="ChEBI" id="CHEBI:57540"/>
        <dbReference type="ChEBI" id="CHEBI:57945"/>
        <dbReference type="EC" id="1.2.1.10"/>
    </reaction>
</comment>
<gene>
    <name evidence="3" type="ORF">COU90_02130</name>
</gene>
<reference evidence="4" key="1">
    <citation type="submission" date="2017-09" db="EMBL/GenBank/DDBJ databases">
        <title>Depth-based differentiation of microbial function through sediment-hosted aquifers and enrichment of novel symbionts in the deep terrestrial subsurface.</title>
        <authorList>
            <person name="Probst A.J."/>
            <person name="Ladd B."/>
            <person name="Jarett J.K."/>
            <person name="Geller-Mcgrath D.E."/>
            <person name="Sieber C.M.K."/>
            <person name="Emerson J.B."/>
            <person name="Anantharaman K."/>
            <person name="Thomas B.C."/>
            <person name="Malmstrom R."/>
            <person name="Stieglmeier M."/>
            <person name="Klingl A."/>
            <person name="Woyke T."/>
            <person name="Ryan C.M."/>
            <person name="Banfield J.F."/>
        </authorList>
    </citation>
    <scope>NUCLEOTIDE SEQUENCE [LARGE SCALE GENOMIC DNA]</scope>
</reference>
<dbReference type="SUPFAM" id="SSF55347">
    <property type="entry name" value="Glyceraldehyde-3-phosphate dehydrogenase-like, C-terminal domain"/>
    <property type="match status" value="1"/>
</dbReference>
<keyword evidence="1" id="KW-0058">Aromatic hydrocarbons catabolism</keyword>
<dbReference type="SUPFAM" id="SSF51735">
    <property type="entry name" value="NAD(P)-binding Rossmann-fold domains"/>
    <property type="match status" value="1"/>
</dbReference>
<feature type="active site" description="Acyl-thioester intermediate" evidence="1">
    <location>
        <position position="128"/>
    </location>
</feature>
<dbReference type="Proteomes" id="UP000229098">
    <property type="component" value="Unassembled WGS sequence"/>
</dbReference>
<name>A0A2M8KXF2_9BACT</name>
<keyword evidence="1" id="KW-0520">NAD</keyword>
<dbReference type="NCBIfam" id="NF006157">
    <property type="entry name" value="PRK08300.1"/>
    <property type="match status" value="1"/>
</dbReference>
<dbReference type="PIRSF" id="PIRSF015689">
    <property type="entry name" value="Actaldh_dh_actl"/>
    <property type="match status" value="1"/>
</dbReference>
<accession>A0A2M8KXF2</accession>
<dbReference type="InterPro" id="IPR015426">
    <property type="entry name" value="Acetylaldehyde_DH_C"/>
</dbReference>
<dbReference type="HAMAP" id="MF_01657">
    <property type="entry name" value="Ac_ald_DH_ac"/>
    <property type="match status" value="1"/>
</dbReference>
<feature type="domain" description="Acetaldehyde dehydrogenase C-terminal" evidence="2">
    <location>
        <begin position="128"/>
        <end position="265"/>
    </location>
</feature>
<keyword evidence="1" id="KW-0560">Oxidoreductase</keyword>
<dbReference type="GO" id="GO:0051287">
    <property type="term" value="F:NAD binding"/>
    <property type="evidence" value="ECO:0007669"/>
    <property type="project" value="UniProtKB-UniRule"/>
</dbReference>
<dbReference type="AlphaFoldDB" id="A0A2M8KXF2"/>
<dbReference type="GO" id="GO:0008774">
    <property type="term" value="F:acetaldehyde dehydrogenase (acetylating) activity"/>
    <property type="evidence" value="ECO:0007669"/>
    <property type="project" value="UniProtKB-UniRule"/>
</dbReference>
<comment type="similarity">
    <text evidence="1">Belongs to the acetaldehyde dehydrogenase family.</text>
</comment>
<dbReference type="Gene3D" id="3.30.360.10">
    <property type="entry name" value="Dihydrodipicolinate Reductase, domain 2"/>
    <property type="match status" value="1"/>
</dbReference>
<dbReference type="Pfam" id="PF09290">
    <property type="entry name" value="AcetDehyd-dimer"/>
    <property type="match status" value="1"/>
</dbReference>
<dbReference type="Gene3D" id="3.40.50.720">
    <property type="entry name" value="NAD(P)-binding Rossmann-like Domain"/>
    <property type="match status" value="1"/>
</dbReference>
<dbReference type="CDD" id="cd23933">
    <property type="entry name" value="ALDH_C"/>
    <property type="match status" value="1"/>
</dbReference>
<evidence type="ECO:0000256" key="1">
    <source>
        <dbReference type="HAMAP-Rule" id="MF_01657"/>
    </source>
</evidence>
<dbReference type="InterPro" id="IPR003361">
    <property type="entry name" value="Acetaldehyde_dehydrogenase"/>
</dbReference>
<evidence type="ECO:0000259" key="2">
    <source>
        <dbReference type="Pfam" id="PF09290"/>
    </source>
</evidence>
<dbReference type="InterPro" id="IPR036291">
    <property type="entry name" value="NAD(P)-bd_dom_sf"/>
</dbReference>
<evidence type="ECO:0000313" key="4">
    <source>
        <dbReference type="Proteomes" id="UP000229098"/>
    </source>
</evidence>
<dbReference type="EMBL" id="PFEF01000005">
    <property type="protein sequence ID" value="PJE64616.1"/>
    <property type="molecule type" value="Genomic_DNA"/>
</dbReference>
<protein>
    <recommendedName>
        <fullName evidence="1">Acetaldehyde dehydrogenase</fullName>
        <ecNumber evidence="1">1.2.1.10</ecNumber>
    </recommendedName>
    <alternativeName>
        <fullName evidence="1">Acetaldehyde dehydrogenase [acetylating]</fullName>
    </alternativeName>
</protein>
<proteinExistence type="inferred from homology"/>
<sequence length="293" mass="32428">MSSKRVKCGIIGTGNIGMDLLFKVQRSEFLECSIFVGRNMESKGIRKAEEMGIRTSTDSIRAILNEPDICEVVFDATSARDHMVHAPLLSKLSMFVIDLTPSRFGKMCIPVMDLENGLSSQNINMVTCGGQAIAPIAKVLMEIHPEIKYIEVVATISSKSAGLGTRANIDEYTQTTKDAIEYYSGVPRAKAIIILNPAEPPIRMHNTIYVEIDNPKLEEIKHRVTEVASRIKKYVSGYVIALEPTYENGRLTIMIEVEGRGDYLPPYSGNLDIITSAAVQVAEEHARKKYACI</sequence>